<dbReference type="Proteomes" id="UP000283269">
    <property type="component" value="Unassembled WGS sequence"/>
</dbReference>
<dbReference type="AlphaFoldDB" id="A0A409XEQ9"/>
<evidence type="ECO:0000256" key="1">
    <source>
        <dbReference type="ARBA" id="ARBA00023002"/>
    </source>
</evidence>
<keyword evidence="3" id="KW-1185">Reference proteome</keyword>
<dbReference type="InterPro" id="IPR025337">
    <property type="entry name" value="Questin_oxidase-like"/>
</dbReference>
<comment type="caution">
    <text evidence="2">The sequence shown here is derived from an EMBL/GenBank/DDBJ whole genome shotgun (WGS) entry which is preliminary data.</text>
</comment>
<proteinExistence type="predicted"/>
<dbReference type="EMBL" id="NHYD01001917">
    <property type="protein sequence ID" value="PPQ89262.1"/>
    <property type="molecule type" value="Genomic_DNA"/>
</dbReference>
<organism evidence="2 3">
    <name type="scientific">Psilocybe cyanescens</name>
    <dbReference type="NCBI Taxonomy" id="93625"/>
    <lineage>
        <taxon>Eukaryota</taxon>
        <taxon>Fungi</taxon>
        <taxon>Dikarya</taxon>
        <taxon>Basidiomycota</taxon>
        <taxon>Agaricomycotina</taxon>
        <taxon>Agaricomycetes</taxon>
        <taxon>Agaricomycetidae</taxon>
        <taxon>Agaricales</taxon>
        <taxon>Agaricineae</taxon>
        <taxon>Strophariaceae</taxon>
        <taxon>Psilocybe</taxon>
    </lineage>
</organism>
<accession>A0A409XEQ9</accession>
<sequence>MSHLSYKLSKKGQLNLPGITFASKRTVEDLLLKDAEVHHCFFNSAGFHNHLSHHLLAAYDLGASSGHLKKMYDDEAKYQRPIISQDKDKDIVVDDQNWVQYLGNSSAYSAFVKFFSNKVQVLGVTGTLEKYVFEDDANENGILMLNRVAQYGAEFGNDTLVVTGLAQAAVHRAGTVLTGKTSTPSQSVTLFELLREVYDSEALKPALPYDPNAFINARLQRVVENGGAEEIRRICARYHISDDITDIELAKKTEEVIWVSTLLTFGTGRKGRKPRLDFFLMHILNSSLFLRPFFAVLRKPEHKAELLRVYIGVLVLTMLSRGRPRIDPEYLMSFTDVPRPPLDKGVFRSPIKSALGSPGDDGDYDPWPALIEGVQYHPDAHVLKALRTLVYGAQHFGITPPGEVIGAFRSQSQDGTKEETHVGIGKVDGTIFVRAAGVLMDTLGWVGYGQEEGQWDRSALGWDAAWENDA</sequence>
<dbReference type="PANTHER" id="PTHR35870">
    <property type="entry name" value="PROTEIN, PUTATIVE (AFU_ORTHOLOGUE AFUA_5G03330)-RELATED"/>
    <property type="match status" value="1"/>
</dbReference>
<name>A0A409XEQ9_PSICY</name>
<dbReference type="OrthoDB" id="10004862at2759"/>
<keyword evidence="1" id="KW-0560">Oxidoreductase</keyword>
<dbReference type="Pfam" id="PF14027">
    <property type="entry name" value="Questin_oxidase"/>
    <property type="match status" value="1"/>
</dbReference>
<dbReference type="PANTHER" id="PTHR35870:SF1">
    <property type="entry name" value="PROTEIN, PUTATIVE (AFU_ORTHOLOGUE AFUA_5G03330)-RELATED"/>
    <property type="match status" value="1"/>
</dbReference>
<dbReference type="InParanoid" id="A0A409XEQ9"/>
<evidence type="ECO:0000313" key="2">
    <source>
        <dbReference type="EMBL" id="PPQ89262.1"/>
    </source>
</evidence>
<dbReference type="STRING" id="93625.A0A409XEQ9"/>
<dbReference type="GO" id="GO:0016491">
    <property type="term" value="F:oxidoreductase activity"/>
    <property type="evidence" value="ECO:0007669"/>
    <property type="project" value="UniProtKB-KW"/>
</dbReference>
<reference evidence="2 3" key="1">
    <citation type="journal article" date="2018" name="Evol. Lett.">
        <title>Horizontal gene cluster transfer increased hallucinogenic mushroom diversity.</title>
        <authorList>
            <person name="Reynolds H.T."/>
            <person name="Vijayakumar V."/>
            <person name="Gluck-Thaler E."/>
            <person name="Korotkin H.B."/>
            <person name="Matheny P.B."/>
            <person name="Slot J.C."/>
        </authorList>
    </citation>
    <scope>NUCLEOTIDE SEQUENCE [LARGE SCALE GENOMIC DNA]</scope>
    <source>
        <strain evidence="2 3">2631</strain>
    </source>
</reference>
<evidence type="ECO:0008006" key="4">
    <source>
        <dbReference type="Google" id="ProtNLM"/>
    </source>
</evidence>
<evidence type="ECO:0000313" key="3">
    <source>
        <dbReference type="Proteomes" id="UP000283269"/>
    </source>
</evidence>
<gene>
    <name evidence="2" type="ORF">CVT25_001346</name>
</gene>
<protein>
    <recommendedName>
        <fullName evidence="4">Oxidoreductase AflY</fullName>
    </recommendedName>
</protein>